<organism evidence="2 3">
    <name type="scientific">Dyella jejuensis</name>
    <dbReference type="NCBI Taxonomy" id="1432009"/>
    <lineage>
        <taxon>Bacteria</taxon>
        <taxon>Pseudomonadati</taxon>
        <taxon>Pseudomonadota</taxon>
        <taxon>Gammaproteobacteria</taxon>
        <taxon>Lysobacterales</taxon>
        <taxon>Rhodanobacteraceae</taxon>
        <taxon>Dyella</taxon>
    </lineage>
</organism>
<dbReference type="PROSITE" id="PS51819">
    <property type="entry name" value="VOC"/>
    <property type="match status" value="1"/>
</dbReference>
<dbReference type="EMBL" id="JADIKJ010000015">
    <property type="protein sequence ID" value="MFK2901351.1"/>
    <property type="molecule type" value="Genomic_DNA"/>
</dbReference>
<name>A0ABW8JJR7_9GAMM</name>
<dbReference type="Pfam" id="PF00903">
    <property type="entry name" value="Glyoxalase"/>
    <property type="match status" value="1"/>
</dbReference>
<dbReference type="Gene3D" id="3.10.180.10">
    <property type="entry name" value="2,3-Dihydroxybiphenyl 1,2-Dioxygenase, domain 1"/>
    <property type="match status" value="1"/>
</dbReference>
<dbReference type="PANTHER" id="PTHR36113:SF1">
    <property type="entry name" value="GLYOXALASE_BLEOMYCIN RESISTANCE PROTEIN_DIOXYGENASE"/>
    <property type="match status" value="1"/>
</dbReference>
<protein>
    <submittedName>
        <fullName evidence="2">VOC family protein</fullName>
    </submittedName>
</protein>
<evidence type="ECO:0000313" key="2">
    <source>
        <dbReference type="EMBL" id="MFK2901351.1"/>
    </source>
</evidence>
<gene>
    <name evidence="2" type="ORF">ISP15_13495</name>
</gene>
<sequence length="138" mass="14936">MRSASVIGVASKFARALDGVEADRCVLFYASHFGAKAGRRYIHASKGFESCFLRFDDGARLEVMKTTALAPAAAAPGVQRMGLTHMAIAVGSEQEVDLLTQRLREEGYPVLDGPRRAGDGYYESVVLDPDGNRIEITV</sequence>
<dbReference type="InterPro" id="IPR004360">
    <property type="entry name" value="Glyas_Fos-R_dOase_dom"/>
</dbReference>
<dbReference type="SUPFAM" id="SSF54593">
    <property type="entry name" value="Glyoxalase/Bleomycin resistance protein/Dihydroxybiphenyl dioxygenase"/>
    <property type="match status" value="1"/>
</dbReference>
<evidence type="ECO:0000313" key="3">
    <source>
        <dbReference type="Proteomes" id="UP001620461"/>
    </source>
</evidence>
<dbReference type="InterPro" id="IPR037523">
    <property type="entry name" value="VOC_core"/>
</dbReference>
<dbReference type="InterPro" id="IPR029068">
    <property type="entry name" value="Glyas_Bleomycin-R_OHBP_Dase"/>
</dbReference>
<dbReference type="InterPro" id="IPR051332">
    <property type="entry name" value="Fosfomycin_Res_Enzymes"/>
</dbReference>
<keyword evidence="3" id="KW-1185">Reference proteome</keyword>
<reference evidence="2 3" key="1">
    <citation type="submission" date="2020-10" db="EMBL/GenBank/DDBJ databases">
        <title>Phylogeny of dyella-like bacteria.</title>
        <authorList>
            <person name="Fu J."/>
        </authorList>
    </citation>
    <scope>NUCLEOTIDE SEQUENCE [LARGE SCALE GENOMIC DNA]</scope>
    <source>
        <strain evidence="2 3">JP1</strain>
    </source>
</reference>
<proteinExistence type="predicted"/>
<dbReference type="Proteomes" id="UP001620461">
    <property type="component" value="Unassembled WGS sequence"/>
</dbReference>
<comment type="caution">
    <text evidence="2">The sequence shown here is derived from an EMBL/GenBank/DDBJ whole genome shotgun (WGS) entry which is preliminary data.</text>
</comment>
<dbReference type="PANTHER" id="PTHR36113">
    <property type="entry name" value="LYASE, PUTATIVE-RELATED-RELATED"/>
    <property type="match status" value="1"/>
</dbReference>
<evidence type="ECO:0000259" key="1">
    <source>
        <dbReference type="PROSITE" id="PS51819"/>
    </source>
</evidence>
<accession>A0ABW8JJR7</accession>
<feature type="domain" description="VOC" evidence="1">
    <location>
        <begin position="10"/>
        <end position="138"/>
    </location>
</feature>